<evidence type="ECO:0000259" key="2">
    <source>
        <dbReference type="Pfam" id="PF00440"/>
    </source>
</evidence>
<dbReference type="Proteomes" id="UP001501057">
    <property type="component" value="Unassembled WGS sequence"/>
</dbReference>
<dbReference type="Pfam" id="PF00440">
    <property type="entry name" value="TetR_N"/>
    <property type="match status" value="1"/>
</dbReference>
<reference evidence="3 4" key="1">
    <citation type="journal article" date="2019" name="Int. J. Syst. Evol. Microbiol.">
        <title>The Global Catalogue of Microorganisms (GCM) 10K type strain sequencing project: providing services to taxonomists for standard genome sequencing and annotation.</title>
        <authorList>
            <consortium name="The Broad Institute Genomics Platform"/>
            <consortium name="The Broad Institute Genome Sequencing Center for Infectious Disease"/>
            <person name="Wu L."/>
            <person name="Ma J."/>
        </authorList>
    </citation>
    <scope>NUCLEOTIDE SEQUENCE [LARGE SCALE GENOMIC DNA]</scope>
    <source>
        <strain evidence="3 4">JCM 13518</strain>
    </source>
</reference>
<dbReference type="EMBL" id="BAAAME010000004">
    <property type="protein sequence ID" value="GAA1745204.1"/>
    <property type="molecule type" value="Genomic_DNA"/>
</dbReference>
<comment type="caution">
    <text evidence="3">The sequence shown here is derived from an EMBL/GenBank/DDBJ whole genome shotgun (WGS) entry which is preliminary data.</text>
</comment>
<dbReference type="SUPFAM" id="SSF46689">
    <property type="entry name" value="Homeodomain-like"/>
    <property type="match status" value="1"/>
</dbReference>
<feature type="domain" description="HTH tetR-type" evidence="2">
    <location>
        <begin position="18"/>
        <end position="65"/>
    </location>
</feature>
<protein>
    <recommendedName>
        <fullName evidence="2">HTH tetR-type domain-containing protein</fullName>
    </recommendedName>
</protein>
<name>A0ABN2K049_9ACTN</name>
<dbReference type="Gene3D" id="1.10.357.10">
    <property type="entry name" value="Tetracycline Repressor, domain 2"/>
    <property type="match status" value="1"/>
</dbReference>
<keyword evidence="1" id="KW-0238">DNA-binding</keyword>
<keyword evidence="4" id="KW-1185">Reference proteome</keyword>
<evidence type="ECO:0000256" key="1">
    <source>
        <dbReference type="ARBA" id="ARBA00023125"/>
    </source>
</evidence>
<evidence type="ECO:0000313" key="3">
    <source>
        <dbReference type="EMBL" id="GAA1745204.1"/>
    </source>
</evidence>
<proteinExistence type="predicted"/>
<dbReference type="InterPro" id="IPR009057">
    <property type="entry name" value="Homeodomain-like_sf"/>
</dbReference>
<evidence type="ECO:0000313" key="4">
    <source>
        <dbReference type="Proteomes" id="UP001501057"/>
    </source>
</evidence>
<gene>
    <name evidence="3" type="ORF">GCM10009710_26530</name>
</gene>
<accession>A0ABN2K049</accession>
<dbReference type="InterPro" id="IPR001647">
    <property type="entry name" value="HTH_TetR"/>
</dbReference>
<organism evidence="3 4">
    <name type="scientific">Aeromicrobium alkaliterrae</name>
    <dbReference type="NCBI Taxonomy" id="302168"/>
    <lineage>
        <taxon>Bacteria</taxon>
        <taxon>Bacillati</taxon>
        <taxon>Actinomycetota</taxon>
        <taxon>Actinomycetes</taxon>
        <taxon>Propionibacteriales</taxon>
        <taxon>Nocardioidaceae</taxon>
        <taxon>Aeromicrobium</taxon>
    </lineage>
</organism>
<dbReference type="RefSeq" id="WP_344202443.1">
    <property type="nucleotide sequence ID" value="NZ_BAAAME010000004.1"/>
</dbReference>
<sequence>MSPERDGVVDPASTGQRLLDAAEELFALHGSESVSLRQISRHAGAGNVLAVQYWFSDRDGLVRAVLDRHHDAIDDQRHALIDGIDPTLGSEDRVRALSRALVVPWAAELETGARGAGYLRLVSDLLHRPEPSIEPWRADDPDSSMVRWRDALDEVLDPQVVALHRRFRVARFVISELSHRAVARSRTQDPLFVSQLVDIVAGMLQAPVSAETAALVERQAD</sequence>